<reference evidence="1" key="1">
    <citation type="submission" date="2022-05" db="EMBL/GenBank/DDBJ databases">
        <title>Comparative Genomics of Spacecraft Associated Microbes.</title>
        <authorList>
            <person name="Tran M.T."/>
            <person name="Wright A."/>
            <person name="Seuylemezian A."/>
            <person name="Eisen J."/>
            <person name="Coil D."/>
        </authorList>
    </citation>
    <scope>NUCLEOTIDE SEQUENCE</scope>
    <source>
        <strain evidence="1">214.1.1</strain>
    </source>
</reference>
<dbReference type="RefSeq" id="WP_251223644.1">
    <property type="nucleotide sequence ID" value="NZ_JAMBOL010000010.1"/>
</dbReference>
<organism evidence="1 2">
    <name type="scientific">Halalkalibacter oceani</name>
    <dbReference type="NCBI Taxonomy" id="1653776"/>
    <lineage>
        <taxon>Bacteria</taxon>
        <taxon>Bacillati</taxon>
        <taxon>Bacillota</taxon>
        <taxon>Bacilli</taxon>
        <taxon>Bacillales</taxon>
        <taxon>Bacillaceae</taxon>
        <taxon>Halalkalibacter</taxon>
    </lineage>
</organism>
<dbReference type="InterPro" id="IPR025546">
    <property type="entry name" value="YqzH"/>
</dbReference>
<dbReference type="Proteomes" id="UP001139179">
    <property type="component" value="Unassembled WGS sequence"/>
</dbReference>
<gene>
    <name evidence="1" type="ORF">M3202_12385</name>
</gene>
<proteinExistence type="predicted"/>
<dbReference type="AlphaFoldDB" id="A0A9X2IPX3"/>
<dbReference type="EMBL" id="JAMBOL010000010">
    <property type="protein sequence ID" value="MCM3714877.1"/>
    <property type="molecule type" value="Genomic_DNA"/>
</dbReference>
<name>A0A9X2IPX3_9BACI</name>
<evidence type="ECO:0000313" key="2">
    <source>
        <dbReference type="Proteomes" id="UP001139179"/>
    </source>
</evidence>
<sequence length="69" mass="8127">MKPDSAFFKKQIQAVARTYTNSEMDLPLTEEEEAQLLHGMQQKLEAEPEMELHEVVHDVVYRFFADQEE</sequence>
<comment type="caution">
    <text evidence="1">The sequence shown here is derived from an EMBL/GenBank/DDBJ whole genome shotgun (WGS) entry which is preliminary data.</text>
</comment>
<protein>
    <submittedName>
        <fullName evidence="1">YqzH family protein</fullName>
    </submittedName>
</protein>
<accession>A0A9X2IPX3</accession>
<evidence type="ECO:0000313" key="1">
    <source>
        <dbReference type="EMBL" id="MCM3714877.1"/>
    </source>
</evidence>
<dbReference type="Pfam" id="PF14164">
    <property type="entry name" value="YqzH"/>
    <property type="match status" value="1"/>
</dbReference>
<keyword evidence="2" id="KW-1185">Reference proteome</keyword>